<organism evidence="6 7">
    <name type="scientific">Thermovirga lienii (strain ATCC BAA-1197 / DSM 17291 / Cas60314)</name>
    <dbReference type="NCBI Taxonomy" id="580340"/>
    <lineage>
        <taxon>Bacteria</taxon>
        <taxon>Thermotogati</taxon>
        <taxon>Synergistota</taxon>
        <taxon>Synergistia</taxon>
        <taxon>Synergistales</taxon>
        <taxon>Thermovirgaceae</taxon>
        <taxon>Thermovirga</taxon>
    </lineage>
</organism>
<keyword evidence="7" id="KW-1185">Reference proteome</keyword>
<dbReference type="Gene3D" id="3.40.50.2000">
    <property type="entry name" value="Glycogen Phosphorylase B"/>
    <property type="match status" value="2"/>
</dbReference>
<dbReference type="OrthoDB" id="9803238at2"/>
<reference evidence="7" key="1">
    <citation type="submission" date="2011-10" db="EMBL/GenBank/DDBJ databases">
        <title>The complete genome of chromosome of Thermovirga lienii DSM 17291.</title>
        <authorList>
            <consortium name="US DOE Joint Genome Institute (JGI-PGF)"/>
            <person name="Lucas S."/>
            <person name="Copeland A."/>
            <person name="Lapidus A."/>
            <person name="Glavina del Rio T."/>
            <person name="Dalin E."/>
            <person name="Tice H."/>
            <person name="Bruce D."/>
            <person name="Goodwin L."/>
            <person name="Pitluck S."/>
            <person name="Peters L."/>
            <person name="Mikhailova N."/>
            <person name="Saunders E."/>
            <person name="Kyrpides N."/>
            <person name="Mavromatis K."/>
            <person name="Ivanova N."/>
            <person name="Last F.I."/>
            <person name="Brettin T."/>
            <person name="Detter J.C."/>
            <person name="Han C."/>
            <person name="Larimer F."/>
            <person name="Land M."/>
            <person name="Hauser L."/>
            <person name="Markowitz V."/>
            <person name="Cheng J.-F."/>
            <person name="Hugenholtz P."/>
            <person name="Woyke T."/>
            <person name="Wu D."/>
            <person name="Spring S."/>
            <person name="Schroeder M."/>
            <person name="Brambilla E.-M."/>
            <person name="Klenk H.-P."/>
            <person name="Eisen J.A."/>
        </authorList>
    </citation>
    <scope>NUCLEOTIDE SEQUENCE [LARGE SCALE GENOMIC DNA]</scope>
    <source>
        <strain evidence="7">ATCC BAA-1197 / DSM 17291 / Cas60314</strain>
    </source>
</reference>
<evidence type="ECO:0000256" key="3">
    <source>
        <dbReference type="ARBA" id="ARBA00038858"/>
    </source>
</evidence>
<dbReference type="PANTHER" id="PTHR43174">
    <property type="entry name" value="UDP-N-ACETYLGLUCOSAMINE 2-EPIMERASE"/>
    <property type="match status" value="1"/>
</dbReference>
<dbReference type="SUPFAM" id="SSF53756">
    <property type="entry name" value="UDP-Glycosyltransferase/glycogen phosphorylase"/>
    <property type="match status" value="1"/>
</dbReference>
<gene>
    <name evidence="6" type="ordered locus">Tlie_1056</name>
</gene>
<evidence type="ECO:0000313" key="7">
    <source>
        <dbReference type="Proteomes" id="UP000005868"/>
    </source>
</evidence>
<evidence type="ECO:0000313" key="6">
    <source>
        <dbReference type="EMBL" id="AER66789.1"/>
    </source>
</evidence>
<dbReference type="NCBIfam" id="TIGR00236">
    <property type="entry name" value="wecB"/>
    <property type="match status" value="1"/>
</dbReference>
<feature type="domain" description="UDP-N-acetylglucosamine 2-epimerase" evidence="5">
    <location>
        <begin position="28"/>
        <end position="374"/>
    </location>
</feature>
<keyword evidence="1 4" id="KW-0413">Isomerase</keyword>
<proteinExistence type="inferred from homology"/>
<dbReference type="EMBL" id="CP003096">
    <property type="protein sequence ID" value="AER66789.1"/>
    <property type="molecule type" value="Genomic_DNA"/>
</dbReference>
<dbReference type="HOGENOM" id="CLU_041674_1_0_0"/>
<dbReference type="Proteomes" id="UP000005868">
    <property type="component" value="Chromosome"/>
</dbReference>
<sequence>MSHKKRICCIVGTRPEAIKMAPVIQLLSKSDILEPYVLATGQHTDMLYQALGYFDIEPDCDLCVMKDSQSLDYLTSAILLETGKALDEAKPDAVMVHGDTTTALGSAMAAFYRKLPIAHVEAGLRSGNIHLPFPEELNRVVVDKISDILFAPTPRARENLLNEGINAEKIVVTGNTVIDALRLTLQKLSVPSEEKLFAIPEKTHLLLVTAHRRESWGTPLRNICEAVNEITSRYSNIWVVFPMHKNPQVRETIQEILGKNPRVILCDPLNYPDFVWTMNRSSLILTDSGGVQEEAAALGIPTLVMRDVTERPEALECGTAFIVGTSRDKILEVSIQQLSKMVDKEYNRKKERLFNASNPFGSGNASKVIVEVMERYFKGKSKSSY</sequence>
<evidence type="ECO:0000259" key="5">
    <source>
        <dbReference type="Pfam" id="PF02350"/>
    </source>
</evidence>
<evidence type="ECO:0000256" key="1">
    <source>
        <dbReference type="ARBA" id="ARBA00023235"/>
    </source>
</evidence>
<dbReference type="AlphaFoldDB" id="G7VA89"/>
<evidence type="ECO:0000256" key="2">
    <source>
        <dbReference type="ARBA" id="ARBA00038209"/>
    </source>
</evidence>
<dbReference type="KEGG" id="tli:Tlie_1056"/>
<name>G7VA89_THELD</name>
<dbReference type="eggNOG" id="COG0381">
    <property type="taxonomic scope" value="Bacteria"/>
</dbReference>
<dbReference type="InterPro" id="IPR003331">
    <property type="entry name" value="UDP_GlcNAc_Epimerase_2_dom"/>
</dbReference>
<comment type="similarity">
    <text evidence="2 4">Belongs to the UDP-N-acetylglucosamine 2-epimerase family.</text>
</comment>
<dbReference type="CDD" id="cd03786">
    <property type="entry name" value="GTB_UDP-GlcNAc_2-Epimerase"/>
    <property type="match status" value="1"/>
</dbReference>
<accession>G7VA89</accession>
<dbReference type="PANTHER" id="PTHR43174:SF2">
    <property type="entry name" value="UDP-N-ACETYLGLUCOSAMINE 2-EPIMERASE"/>
    <property type="match status" value="1"/>
</dbReference>
<dbReference type="STRING" id="580340.Tlie_1056"/>
<evidence type="ECO:0000256" key="4">
    <source>
        <dbReference type="RuleBase" id="RU003513"/>
    </source>
</evidence>
<protein>
    <recommendedName>
        <fullName evidence="3">UDP-N-acetylglucosamine 2-epimerase (non-hydrolyzing)</fullName>
        <ecNumber evidence="3">5.1.3.14</ecNumber>
    </recommendedName>
</protein>
<reference evidence="6 7" key="2">
    <citation type="journal article" date="2012" name="Stand. Genomic Sci.">
        <title>Genome sequence of the moderately thermophilic, amino-acid-degrading and sulfur-reducing bacterium Thermovirga lienii type strain (Cas60314(T)).</title>
        <authorList>
            <person name="Goker M."/>
            <person name="Saunders E."/>
            <person name="Lapidus A."/>
            <person name="Nolan M."/>
            <person name="Lucas S."/>
            <person name="Hammon N."/>
            <person name="Deshpande S."/>
            <person name="Cheng J.F."/>
            <person name="Han C."/>
            <person name="Tapia R."/>
            <person name="Goodwin L.A."/>
            <person name="Pitluck S."/>
            <person name="Liolios K."/>
            <person name="Mavromatis K."/>
            <person name="Pagani I."/>
            <person name="Ivanova N."/>
            <person name="Mikhailova N."/>
            <person name="Pati A."/>
            <person name="Chen A."/>
            <person name="Palaniappan K."/>
            <person name="Land M."/>
            <person name="Chang Y.J."/>
            <person name="Jeffries C.D."/>
            <person name="Brambilla E.M."/>
            <person name="Rohde M."/>
            <person name="Spring S."/>
            <person name="Detter J.C."/>
            <person name="Woyke T."/>
            <person name="Bristow J."/>
            <person name="Eisen J.A."/>
            <person name="Markowitz V."/>
            <person name="Hugenholtz P."/>
            <person name="Kyrpides N.C."/>
            <person name="Klenk H.P."/>
        </authorList>
    </citation>
    <scope>NUCLEOTIDE SEQUENCE [LARGE SCALE GENOMIC DNA]</scope>
    <source>
        <strain evidence="7">ATCC BAA-1197 / DSM 17291 / Cas60314</strain>
    </source>
</reference>
<dbReference type="EC" id="5.1.3.14" evidence="3"/>
<dbReference type="GO" id="GO:0008761">
    <property type="term" value="F:UDP-N-acetylglucosamine 2-epimerase activity"/>
    <property type="evidence" value="ECO:0007669"/>
    <property type="project" value="UniProtKB-EC"/>
</dbReference>
<dbReference type="InterPro" id="IPR029767">
    <property type="entry name" value="WecB-like"/>
</dbReference>
<dbReference type="Pfam" id="PF02350">
    <property type="entry name" value="Epimerase_2"/>
    <property type="match status" value="1"/>
</dbReference>